<reference evidence="7 8" key="1">
    <citation type="submission" date="2024-06" db="EMBL/GenBank/DDBJ databases">
        <title>The Natural Products Discovery Center: Release of the First 8490 Sequenced Strains for Exploring Actinobacteria Biosynthetic Diversity.</title>
        <authorList>
            <person name="Kalkreuter E."/>
            <person name="Kautsar S.A."/>
            <person name="Yang D."/>
            <person name="Bader C.D."/>
            <person name="Teijaro C.N."/>
            <person name="Fluegel L."/>
            <person name="Davis C.M."/>
            <person name="Simpson J.R."/>
            <person name="Lauterbach L."/>
            <person name="Steele A.D."/>
            <person name="Gui C."/>
            <person name="Meng S."/>
            <person name="Li G."/>
            <person name="Viehrig K."/>
            <person name="Ye F."/>
            <person name="Su P."/>
            <person name="Kiefer A.F."/>
            <person name="Nichols A."/>
            <person name="Cepeda A.J."/>
            <person name="Yan W."/>
            <person name="Fan B."/>
            <person name="Jiang Y."/>
            <person name="Adhikari A."/>
            <person name="Zheng C.-J."/>
            <person name="Schuster L."/>
            <person name="Cowan T.M."/>
            <person name="Smanski M.J."/>
            <person name="Chevrette M.G."/>
            <person name="De Carvalho L.P.S."/>
            <person name="Shen B."/>
        </authorList>
    </citation>
    <scope>NUCLEOTIDE SEQUENCE [LARGE SCALE GENOMIC DNA]</scope>
    <source>
        <strain evidence="7 8">NPDC019708</strain>
    </source>
</reference>
<evidence type="ECO:0000259" key="6">
    <source>
        <dbReference type="PROSITE" id="PS50893"/>
    </source>
</evidence>
<dbReference type="EMBL" id="JBEYBF010000049">
    <property type="protein sequence ID" value="MEU1956942.1"/>
    <property type="molecule type" value="Genomic_DNA"/>
</dbReference>
<evidence type="ECO:0000313" key="7">
    <source>
        <dbReference type="EMBL" id="MEU1956942.1"/>
    </source>
</evidence>
<dbReference type="PROSITE" id="PS50893">
    <property type="entry name" value="ABC_TRANSPORTER_2"/>
    <property type="match status" value="1"/>
</dbReference>
<dbReference type="RefSeq" id="WP_030523280.1">
    <property type="nucleotide sequence ID" value="NZ_JBEXYG010000030.1"/>
</dbReference>
<evidence type="ECO:0000256" key="4">
    <source>
        <dbReference type="ARBA" id="ARBA00022840"/>
    </source>
</evidence>
<keyword evidence="3" id="KW-0547">Nucleotide-binding</keyword>
<dbReference type="GO" id="GO:0005524">
    <property type="term" value="F:ATP binding"/>
    <property type="evidence" value="ECO:0007669"/>
    <property type="project" value="UniProtKB-KW"/>
</dbReference>
<dbReference type="PANTHER" id="PTHR43335">
    <property type="entry name" value="ABC TRANSPORTER, ATP-BINDING PROTEIN"/>
    <property type="match status" value="1"/>
</dbReference>
<comment type="similarity">
    <text evidence="1">Belongs to the ABC transporter superfamily.</text>
</comment>
<evidence type="ECO:0000256" key="5">
    <source>
        <dbReference type="SAM" id="MobiDB-lite"/>
    </source>
</evidence>
<keyword evidence="4 7" id="KW-0067">ATP-binding</keyword>
<dbReference type="InterPro" id="IPR027417">
    <property type="entry name" value="P-loop_NTPase"/>
</dbReference>
<dbReference type="PANTHER" id="PTHR43335:SF4">
    <property type="entry name" value="ABC TRANSPORTER, ATP-BINDING PROTEIN"/>
    <property type="match status" value="1"/>
</dbReference>
<organism evidence="7 8">
    <name type="scientific">Nocardia rhamnosiphila</name>
    <dbReference type="NCBI Taxonomy" id="426716"/>
    <lineage>
        <taxon>Bacteria</taxon>
        <taxon>Bacillati</taxon>
        <taxon>Actinomycetota</taxon>
        <taxon>Actinomycetes</taxon>
        <taxon>Mycobacteriales</taxon>
        <taxon>Nocardiaceae</taxon>
        <taxon>Nocardia</taxon>
    </lineage>
</organism>
<sequence>MTPSARPAITVRGLTKRYEDFSIGAQDISFDVAAGTCAALVGPPGSGKSTVAGILLGLLPPTAGSATVAGGRGSAAVGAVLAPRGLHPRRTVRDHLRVYAAAAGCPDRRVRAVLEITGLTERARAVPDDLSPGEETRAALATALLPDPPLLVLDDPTAGMQLGELSWLQGFLREHTRRGGTVLFTTPSLVTALPIADHLVVLSGGAVVYQGSPARLRRRNPDRLVVASSSSIAVATALAARGFTDAVIRPDDQLAVADASEDDIVAAARAADVRLDRIVADRIHPDRVLASLTHAAAPQPVGPGMPPPTSLPYGVAR</sequence>
<dbReference type="Gene3D" id="3.40.50.300">
    <property type="entry name" value="P-loop containing nucleotide triphosphate hydrolases"/>
    <property type="match status" value="1"/>
</dbReference>
<dbReference type="InterPro" id="IPR003593">
    <property type="entry name" value="AAA+_ATPase"/>
</dbReference>
<dbReference type="Pfam" id="PF00005">
    <property type="entry name" value="ABC_tran"/>
    <property type="match status" value="1"/>
</dbReference>
<protein>
    <submittedName>
        <fullName evidence="7">ATP-binding cassette domain-containing protein</fullName>
    </submittedName>
</protein>
<evidence type="ECO:0000256" key="1">
    <source>
        <dbReference type="ARBA" id="ARBA00005417"/>
    </source>
</evidence>
<keyword evidence="8" id="KW-1185">Reference proteome</keyword>
<gene>
    <name evidence="7" type="ORF">ABZ510_34470</name>
</gene>
<name>A0ABV2X1I1_9NOCA</name>
<feature type="region of interest" description="Disordered" evidence="5">
    <location>
        <begin position="294"/>
        <end position="317"/>
    </location>
</feature>
<dbReference type="SUPFAM" id="SSF52540">
    <property type="entry name" value="P-loop containing nucleoside triphosphate hydrolases"/>
    <property type="match status" value="1"/>
</dbReference>
<feature type="domain" description="ABC transporter" evidence="6">
    <location>
        <begin position="9"/>
        <end position="229"/>
    </location>
</feature>
<proteinExistence type="inferred from homology"/>
<evidence type="ECO:0000313" key="8">
    <source>
        <dbReference type="Proteomes" id="UP001550628"/>
    </source>
</evidence>
<dbReference type="GeneID" id="96245002"/>
<dbReference type="InterPro" id="IPR003439">
    <property type="entry name" value="ABC_transporter-like_ATP-bd"/>
</dbReference>
<dbReference type="SMART" id="SM00382">
    <property type="entry name" value="AAA"/>
    <property type="match status" value="1"/>
</dbReference>
<dbReference type="Proteomes" id="UP001550628">
    <property type="component" value="Unassembled WGS sequence"/>
</dbReference>
<feature type="compositionally biased region" description="Pro residues" evidence="5">
    <location>
        <begin position="300"/>
        <end position="310"/>
    </location>
</feature>
<keyword evidence="2" id="KW-0813">Transport</keyword>
<comment type="caution">
    <text evidence="7">The sequence shown here is derived from an EMBL/GenBank/DDBJ whole genome shotgun (WGS) entry which is preliminary data.</text>
</comment>
<accession>A0ABV2X1I1</accession>
<evidence type="ECO:0000256" key="2">
    <source>
        <dbReference type="ARBA" id="ARBA00022448"/>
    </source>
</evidence>
<evidence type="ECO:0000256" key="3">
    <source>
        <dbReference type="ARBA" id="ARBA00022741"/>
    </source>
</evidence>